<accession>A0A453LF02</accession>
<reference evidence="3" key="1">
    <citation type="journal article" date="2014" name="Science">
        <title>Ancient hybridizations among the ancestral genomes of bread wheat.</title>
        <authorList>
            <consortium name="International Wheat Genome Sequencing Consortium,"/>
            <person name="Marcussen T."/>
            <person name="Sandve S.R."/>
            <person name="Heier L."/>
            <person name="Spannagl M."/>
            <person name="Pfeifer M."/>
            <person name="Jakobsen K.S."/>
            <person name="Wulff B.B."/>
            <person name="Steuernagel B."/>
            <person name="Mayer K.F."/>
            <person name="Olsen O.A."/>
        </authorList>
    </citation>
    <scope>NUCLEOTIDE SEQUENCE [LARGE SCALE GENOMIC DNA]</scope>
    <source>
        <strain evidence="3">cv. AL8/78</strain>
    </source>
</reference>
<reference evidence="2" key="3">
    <citation type="journal article" date="2017" name="Nature">
        <title>Genome sequence of the progenitor of the wheat D genome Aegilops tauschii.</title>
        <authorList>
            <person name="Luo M.C."/>
            <person name="Gu Y.Q."/>
            <person name="Puiu D."/>
            <person name="Wang H."/>
            <person name="Twardziok S.O."/>
            <person name="Deal K.R."/>
            <person name="Huo N."/>
            <person name="Zhu T."/>
            <person name="Wang L."/>
            <person name="Wang Y."/>
            <person name="McGuire P.E."/>
            <person name="Liu S."/>
            <person name="Long H."/>
            <person name="Ramasamy R.K."/>
            <person name="Rodriguez J.C."/>
            <person name="Van S.L."/>
            <person name="Yuan L."/>
            <person name="Wang Z."/>
            <person name="Xia Z."/>
            <person name="Xiao L."/>
            <person name="Anderson O.D."/>
            <person name="Ouyang S."/>
            <person name="Liang Y."/>
            <person name="Zimin A.V."/>
            <person name="Pertea G."/>
            <person name="Qi P."/>
            <person name="Bennetzen J.L."/>
            <person name="Dai X."/>
            <person name="Dawson M.W."/>
            <person name="Muller H.G."/>
            <person name="Kugler K."/>
            <person name="Rivarola-Duarte L."/>
            <person name="Spannagl M."/>
            <person name="Mayer K.F.X."/>
            <person name="Lu F.H."/>
            <person name="Bevan M.W."/>
            <person name="Leroy P."/>
            <person name="Li P."/>
            <person name="You F.M."/>
            <person name="Sun Q."/>
            <person name="Liu Z."/>
            <person name="Lyons E."/>
            <person name="Wicker T."/>
            <person name="Salzberg S.L."/>
            <person name="Devos K.M."/>
            <person name="Dvorak J."/>
        </authorList>
    </citation>
    <scope>NUCLEOTIDE SEQUENCE [LARGE SCALE GENOMIC DNA]</scope>
    <source>
        <strain evidence="2">cv. AL8/78</strain>
    </source>
</reference>
<dbReference type="Gramene" id="AET5Gv20738800.10">
    <property type="protein sequence ID" value="AET5Gv20738800.10"/>
    <property type="gene ID" value="AET5Gv20738800"/>
</dbReference>
<dbReference type="EnsemblPlants" id="AET5Gv20738800.10">
    <property type="protein sequence ID" value="AET5Gv20738800.10"/>
    <property type="gene ID" value="AET5Gv20738800"/>
</dbReference>
<evidence type="ECO:0000313" key="2">
    <source>
        <dbReference type="EnsemblPlants" id="AET5Gv20738800.10"/>
    </source>
</evidence>
<dbReference type="Proteomes" id="UP000015105">
    <property type="component" value="Chromosome 5D"/>
</dbReference>
<protein>
    <submittedName>
        <fullName evidence="2">Uncharacterized protein</fullName>
    </submittedName>
</protein>
<keyword evidence="3" id="KW-1185">Reference proteome</keyword>
<keyword evidence="1" id="KW-1133">Transmembrane helix</keyword>
<reference evidence="2" key="5">
    <citation type="journal article" date="2021" name="G3 (Bethesda)">
        <title>Aegilops tauschii genome assembly Aet v5.0 features greater sequence contiguity and improved annotation.</title>
        <authorList>
            <person name="Wang L."/>
            <person name="Zhu T."/>
            <person name="Rodriguez J.C."/>
            <person name="Deal K.R."/>
            <person name="Dubcovsky J."/>
            <person name="McGuire P.E."/>
            <person name="Lux T."/>
            <person name="Spannagl M."/>
            <person name="Mayer K.F.X."/>
            <person name="Baldrich P."/>
            <person name="Meyers B.C."/>
            <person name="Huo N."/>
            <person name="Gu Y.Q."/>
            <person name="Zhou H."/>
            <person name="Devos K.M."/>
            <person name="Bennetzen J.L."/>
            <person name="Unver T."/>
            <person name="Budak H."/>
            <person name="Gulick P.J."/>
            <person name="Galiba G."/>
            <person name="Kalapos B."/>
            <person name="Nelson D.R."/>
            <person name="Li P."/>
            <person name="You F.M."/>
            <person name="Luo M.C."/>
            <person name="Dvorak J."/>
        </authorList>
    </citation>
    <scope>NUCLEOTIDE SEQUENCE [LARGE SCALE GENOMIC DNA]</scope>
    <source>
        <strain evidence="2">cv. AL8/78</strain>
    </source>
</reference>
<keyword evidence="1" id="KW-0472">Membrane</keyword>
<proteinExistence type="predicted"/>
<feature type="transmembrane region" description="Helical" evidence="1">
    <location>
        <begin position="70"/>
        <end position="89"/>
    </location>
</feature>
<organism evidence="2 3">
    <name type="scientific">Aegilops tauschii subsp. strangulata</name>
    <name type="common">Goatgrass</name>
    <dbReference type="NCBI Taxonomy" id="200361"/>
    <lineage>
        <taxon>Eukaryota</taxon>
        <taxon>Viridiplantae</taxon>
        <taxon>Streptophyta</taxon>
        <taxon>Embryophyta</taxon>
        <taxon>Tracheophyta</taxon>
        <taxon>Spermatophyta</taxon>
        <taxon>Magnoliopsida</taxon>
        <taxon>Liliopsida</taxon>
        <taxon>Poales</taxon>
        <taxon>Poaceae</taxon>
        <taxon>BOP clade</taxon>
        <taxon>Pooideae</taxon>
        <taxon>Triticodae</taxon>
        <taxon>Triticeae</taxon>
        <taxon>Triticinae</taxon>
        <taxon>Aegilops</taxon>
    </lineage>
</organism>
<reference evidence="3" key="2">
    <citation type="journal article" date="2017" name="Nat. Plants">
        <title>The Aegilops tauschii genome reveals multiple impacts of transposons.</title>
        <authorList>
            <person name="Zhao G."/>
            <person name="Zou C."/>
            <person name="Li K."/>
            <person name="Wang K."/>
            <person name="Li T."/>
            <person name="Gao L."/>
            <person name="Zhang X."/>
            <person name="Wang H."/>
            <person name="Yang Z."/>
            <person name="Liu X."/>
            <person name="Jiang W."/>
            <person name="Mao L."/>
            <person name="Kong X."/>
            <person name="Jiao Y."/>
            <person name="Jia J."/>
        </authorList>
    </citation>
    <scope>NUCLEOTIDE SEQUENCE [LARGE SCALE GENOMIC DNA]</scope>
    <source>
        <strain evidence="3">cv. AL8/78</strain>
    </source>
</reference>
<sequence>MTMSTKLFTFQINKLFIDKMDGENRTSPHYAYHNETNRLFIAPYHKETNFMDDNEYQIIYCSLSQRDQPFALILYSMIVPNVSCFMLVLL</sequence>
<reference evidence="2" key="4">
    <citation type="submission" date="2019-03" db="UniProtKB">
        <authorList>
            <consortium name="EnsemblPlants"/>
        </authorList>
    </citation>
    <scope>IDENTIFICATION</scope>
</reference>
<name>A0A453LF02_AEGTS</name>
<evidence type="ECO:0000256" key="1">
    <source>
        <dbReference type="SAM" id="Phobius"/>
    </source>
</evidence>
<dbReference type="AlphaFoldDB" id="A0A453LF02"/>
<keyword evidence="1" id="KW-0812">Transmembrane</keyword>
<evidence type="ECO:0000313" key="3">
    <source>
        <dbReference type="Proteomes" id="UP000015105"/>
    </source>
</evidence>